<evidence type="ECO:0000256" key="7">
    <source>
        <dbReference type="ARBA" id="ARBA00022837"/>
    </source>
</evidence>
<evidence type="ECO:0000259" key="13">
    <source>
        <dbReference type="Pfam" id="PF18962"/>
    </source>
</evidence>
<dbReference type="InterPro" id="IPR003159">
    <property type="entry name" value="Lyase_8_central_dom"/>
</dbReference>
<reference evidence="15 16" key="1">
    <citation type="submission" date="2016-10" db="EMBL/GenBank/DDBJ databases">
        <authorList>
            <person name="de Groot N.N."/>
        </authorList>
    </citation>
    <scope>NUCLEOTIDE SEQUENCE [LARGE SCALE GENOMIC DNA]</scope>
    <source>
        <strain evidence="15 16">DSM 26130</strain>
    </source>
</reference>
<evidence type="ECO:0000313" key="15">
    <source>
        <dbReference type="EMBL" id="SFE83030.1"/>
    </source>
</evidence>
<dbReference type="OrthoDB" id="6394136at2"/>
<evidence type="ECO:0000256" key="8">
    <source>
        <dbReference type="PIRSR" id="PIRSR638970-1"/>
    </source>
</evidence>
<dbReference type="GO" id="GO:0005975">
    <property type="term" value="P:carbohydrate metabolic process"/>
    <property type="evidence" value="ECO:0007669"/>
    <property type="project" value="InterPro"/>
</dbReference>
<organism evidence="15 16">
    <name type="scientific">Spirosoma endophyticum</name>
    <dbReference type="NCBI Taxonomy" id="662367"/>
    <lineage>
        <taxon>Bacteria</taxon>
        <taxon>Pseudomonadati</taxon>
        <taxon>Bacteroidota</taxon>
        <taxon>Cytophagia</taxon>
        <taxon>Cytophagales</taxon>
        <taxon>Cytophagaceae</taxon>
        <taxon>Spirosoma</taxon>
    </lineage>
</organism>
<feature type="active site" evidence="8">
    <location>
        <position position="263"/>
    </location>
</feature>
<dbReference type="SUPFAM" id="SSF48230">
    <property type="entry name" value="Chondroitin AC/alginate lyase"/>
    <property type="match status" value="1"/>
</dbReference>
<dbReference type="Pfam" id="PF18962">
    <property type="entry name" value="Por_Secre_tail"/>
    <property type="match status" value="1"/>
</dbReference>
<comment type="cofactor">
    <cofactor evidence="1">
        <name>Ca(2+)</name>
        <dbReference type="ChEBI" id="CHEBI:29108"/>
    </cofactor>
</comment>
<dbReference type="InterPro" id="IPR055372">
    <property type="entry name" value="CBM96"/>
</dbReference>
<evidence type="ECO:0000256" key="5">
    <source>
        <dbReference type="ARBA" id="ARBA00022525"/>
    </source>
</evidence>
<dbReference type="STRING" id="662367.SAMN05216167_12034"/>
<keyword evidence="5" id="KW-0964">Secreted</keyword>
<accession>A0A1I2DSV6</accession>
<dbReference type="GO" id="GO:0005576">
    <property type="term" value="C:extracellular region"/>
    <property type="evidence" value="ECO:0007669"/>
    <property type="project" value="UniProtKB-SubCell"/>
</dbReference>
<proteinExistence type="inferred from homology"/>
<evidence type="ECO:0000313" key="16">
    <source>
        <dbReference type="Proteomes" id="UP000198598"/>
    </source>
</evidence>
<feature type="chain" id="PRO_5011441209" evidence="10">
    <location>
        <begin position="23"/>
        <end position="1065"/>
    </location>
</feature>
<evidence type="ECO:0000256" key="1">
    <source>
        <dbReference type="ARBA" id="ARBA00001913"/>
    </source>
</evidence>
<dbReference type="Pfam" id="PF24517">
    <property type="entry name" value="CBM96"/>
    <property type="match status" value="1"/>
</dbReference>
<dbReference type="InterPro" id="IPR008929">
    <property type="entry name" value="Chondroitin_lyas"/>
</dbReference>
<dbReference type="EMBL" id="FOLQ01000020">
    <property type="protein sequence ID" value="SFE83030.1"/>
    <property type="molecule type" value="Genomic_DNA"/>
</dbReference>
<dbReference type="RefSeq" id="WP_093832900.1">
    <property type="nucleotide sequence ID" value="NZ_FOLQ01000020.1"/>
</dbReference>
<dbReference type="Proteomes" id="UP000198598">
    <property type="component" value="Unassembled WGS sequence"/>
</dbReference>
<keyword evidence="16" id="KW-1185">Reference proteome</keyword>
<dbReference type="SUPFAM" id="SSF74650">
    <property type="entry name" value="Galactose mutarotase-like"/>
    <property type="match status" value="1"/>
</dbReference>
<evidence type="ECO:0000256" key="3">
    <source>
        <dbReference type="ARBA" id="ARBA00006699"/>
    </source>
</evidence>
<evidence type="ECO:0000259" key="11">
    <source>
        <dbReference type="Pfam" id="PF02278"/>
    </source>
</evidence>
<dbReference type="Pfam" id="PF08124">
    <property type="entry name" value="Lyase_8_N"/>
    <property type="match status" value="1"/>
</dbReference>
<comment type="subcellular location">
    <subcellularLocation>
        <location evidence="2">Secreted</location>
    </subcellularLocation>
</comment>
<evidence type="ECO:0000256" key="10">
    <source>
        <dbReference type="SAM" id="SignalP"/>
    </source>
</evidence>
<feature type="domain" description="Carbohydrate-binding module family 96" evidence="14">
    <location>
        <begin position="793"/>
        <end position="945"/>
    </location>
</feature>
<evidence type="ECO:0000256" key="2">
    <source>
        <dbReference type="ARBA" id="ARBA00004613"/>
    </source>
</evidence>
<dbReference type="GO" id="GO:0016837">
    <property type="term" value="F:carbon-oxygen lyase activity, acting on polysaccharides"/>
    <property type="evidence" value="ECO:0007669"/>
    <property type="project" value="UniProtKB-ARBA"/>
</dbReference>
<comment type="similarity">
    <text evidence="3">Belongs to the polysaccharide lyase 8 family.</text>
</comment>
<evidence type="ECO:0000256" key="4">
    <source>
        <dbReference type="ARBA" id="ARBA00011245"/>
    </source>
</evidence>
<dbReference type="PANTHER" id="PTHR38481">
    <property type="entry name" value="HYALURONATE LYASE"/>
    <property type="match status" value="1"/>
</dbReference>
<dbReference type="NCBIfam" id="NF033679">
    <property type="entry name" value="DNRLRE_dom"/>
    <property type="match status" value="1"/>
</dbReference>
<feature type="signal peptide" evidence="10">
    <location>
        <begin position="1"/>
        <end position="22"/>
    </location>
</feature>
<dbReference type="AlphaFoldDB" id="A0A1I2DSV6"/>
<evidence type="ECO:0000259" key="12">
    <source>
        <dbReference type="Pfam" id="PF08124"/>
    </source>
</evidence>
<dbReference type="InterPro" id="IPR012970">
    <property type="entry name" value="Lyase_8_alpha_N"/>
</dbReference>
<keyword evidence="6 10" id="KW-0732">Signal</keyword>
<dbReference type="InterPro" id="IPR038970">
    <property type="entry name" value="Lyase_8"/>
</dbReference>
<dbReference type="PANTHER" id="PTHR38481:SF1">
    <property type="entry name" value="HYALURONATE LYASE"/>
    <property type="match status" value="1"/>
</dbReference>
<feature type="compositionally biased region" description="Polar residues" evidence="9">
    <location>
        <begin position="955"/>
        <end position="972"/>
    </location>
</feature>
<evidence type="ECO:0000256" key="6">
    <source>
        <dbReference type="ARBA" id="ARBA00022729"/>
    </source>
</evidence>
<dbReference type="NCBIfam" id="TIGR04183">
    <property type="entry name" value="Por_Secre_tail"/>
    <property type="match status" value="1"/>
</dbReference>
<dbReference type="GO" id="GO:0030246">
    <property type="term" value="F:carbohydrate binding"/>
    <property type="evidence" value="ECO:0007669"/>
    <property type="project" value="InterPro"/>
</dbReference>
<feature type="active site" evidence="8">
    <location>
        <position position="254"/>
    </location>
</feature>
<feature type="domain" description="Polysaccharide lyase family 8 central" evidence="11">
    <location>
        <begin position="368"/>
        <end position="637"/>
    </location>
</feature>
<dbReference type="InterPro" id="IPR011013">
    <property type="entry name" value="Gal_mutarotase_sf_dom"/>
</dbReference>
<feature type="active site" evidence="8">
    <location>
        <position position="317"/>
    </location>
</feature>
<feature type="region of interest" description="Disordered" evidence="9">
    <location>
        <begin position="955"/>
        <end position="984"/>
    </location>
</feature>
<feature type="domain" description="Polysaccharide lyase 8 N-terminal alpha-helical" evidence="12">
    <location>
        <begin position="247"/>
        <end position="347"/>
    </location>
</feature>
<dbReference type="InterPro" id="IPR014718">
    <property type="entry name" value="GH-type_carb-bd"/>
</dbReference>
<comment type="subunit">
    <text evidence="4">Monomer.</text>
</comment>
<evidence type="ECO:0000259" key="14">
    <source>
        <dbReference type="Pfam" id="PF24517"/>
    </source>
</evidence>
<gene>
    <name evidence="15" type="ORF">SAMN05216167_12034</name>
</gene>
<keyword evidence="7" id="KW-0106">Calcium</keyword>
<feature type="domain" description="Secretion system C-terminal sorting" evidence="13">
    <location>
        <begin position="993"/>
        <end position="1062"/>
    </location>
</feature>
<dbReference type="Pfam" id="PF02278">
    <property type="entry name" value="Lyase_8"/>
    <property type="match status" value="1"/>
</dbReference>
<dbReference type="Gene3D" id="1.50.10.100">
    <property type="entry name" value="Chondroitin AC/alginate lyase"/>
    <property type="match status" value="1"/>
</dbReference>
<name>A0A1I2DSV6_9BACT</name>
<dbReference type="InterPro" id="IPR026444">
    <property type="entry name" value="Secre_tail"/>
</dbReference>
<evidence type="ECO:0000256" key="9">
    <source>
        <dbReference type="SAM" id="MobiDB-lite"/>
    </source>
</evidence>
<sequence>MKKNVRYLLIITALAGSVSVFAQSNIEKVRSAMLAGYDLNSRFVLPASAPPASTILASINTDGSFNRANPTPTIADLTTSIFKLMYVFEKPDSIAYYQTTAVKDKLYKSLNYWLGQYPAFAWTTSAMEQPSALGVILLKLSDNFLADQANPTYASLIAGIRARSNGFIRYSWSNGATKTTLTNPNLGTILTDDWHRMGNLGYRLFGYAGILAATGDSTSMDTLSTMVANQFAFQINKPNTPVIAALYDGSMHQHGPQTFNVGYGSDWLTALGRFAGAVKNSRWKLTTVQQQTWGDLLLNGMLWMYYKGRTAHNIVGRHTSKTGSLSGNAYSLFNDFVNVADASLPQYARINALKANLINPNFQLDSSKYLWNSHLILHHSPRYFASIKMLSSRTVGAESSDAASGQGLMNFHVADGSTMIYRTRNEYTNARVGWNWRAIPGATIKQKTGNLPLVPWSTGYESDNVLAGGVSDGDVSMGMFSLSRTNTYHTTKAIKSYFTFNDMLLCLGNSINDTDAASGDVHTTLNQCERVTDVVYKVNGGSEQTISLSSSADLNFSITSPSWFWHDSIGYVIIPSTTIATSAILKAETRTGNWYDLDKRNPNASVSVNVFQLSINHGSSVGWNDRTYRYVVVPAVSKAELIAFVANKIVTQDSLSLYINYNDSRIISASYNGYTGVFFSGAGVSQAKNLGPDNVSVSTTNYAAVLMKRSPGGLTMQVSDIRNGFYTNNSIQLGINRRLQASSFTPPRANRFCSITPASDTTRLSVPLSKTNSVYEGEPVQISALYAATTQDSLPTVADAYVRDGTYGTTNYGTATTLVVKKDGSSYARETYLKFNVNTLSMPVVNAKVRLYGSAGADASTTQWQLYKVADNTWTETGITWNNKPATTTLVATQTGKSALGYTEWDVTSQLQSQPSDGLLSFKLISTVTGSATDASFYSKESGTASYRPCLIFTTNQESSPNGRRGSTSTGWQDEGQPNEAQPDAVRPVRVIVFPNPVNTVCEIQADRPIRAISLVNTDGSVLTQLLGLDTRQATLPLTGLASGVYVVRVMGADFHTAQKIVKTN</sequence>
<protein>
    <submittedName>
        <fullName evidence="15">Por secretion system C-terminal sorting domain-containing protein</fullName>
    </submittedName>
</protein>
<dbReference type="Gene3D" id="2.70.98.10">
    <property type="match status" value="1"/>
</dbReference>